<dbReference type="Proteomes" id="UP001597197">
    <property type="component" value="Unassembled WGS sequence"/>
</dbReference>
<protein>
    <submittedName>
        <fullName evidence="1">Uncharacterized protein</fullName>
    </submittedName>
</protein>
<name>A0ABW4QP02_9BACT</name>
<evidence type="ECO:0000313" key="2">
    <source>
        <dbReference type="Proteomes" id="UP001597197"/>
    </source>
</evidence>
<proteinExistence type="predicted"/>
<dbReference type="EMBL" id="JBHUFD010000001">
    <property type="protein sequence ID" value="MFD1871283.1"/>
    <property type="molecule type" value="Genomic_DNA"/>
</dbReference>
<dbReference type="RefSeq" id="WP_382311626.1">
    <property type="nucleotide sequence ID" value="NZ_JBHUFD010000001.1"/>
</dbReference>
<organism evidence="1 2">
    <name type="scientific">Hymenobacter bucti</name>
    <dbReference type="NCBI Taxonomy" id="1844114"/>
    <lineage>
        <taxon>Bacteria</taxon>
        <taxon>Pseudomonadati</taxon>
        <taxon>Bacteroidota</taxon>
        <taxon>Cytophagia</taxon>
        <taxon>Cytophagales</taxon>
        <taxon>Hymenobacteraceae</taxon>
        <taxon>Hymenobacter</taxon>
    </lineage>
</organism>
<accession>A0ABW4QP02</accession>
<gene>
    <name evidence="1" type="ORF">ACFSDX_02515</name>
</gene>
<keyword evidence="2" id="KW-1185">Reference proteome</keyword>
<sequence>MPPSLRILVALLALLSLLAARHLHRRQRAAGAAHPRLVMPLGTLPVGGRAR</sequence>
<evidence type="ECO:0000313" key="1">
    <source>
        <dbReference type="EMBL" id="MFD1871283.1"/>
    </source>
</evidence>
<comment type="caution">
    <text evidence="1">The sequence shown here is derived from an EMBL/GenBank/DDBJ whole genome shotgun (WGS) entry which is preliminary data.</text>
</comment>
<reference evidence="2" key="1">
    <citation type="journal article" date="2019" name="Int. J. Syst. Evol. Microbiol.">
        <title>The Global Catalogue of Microorganisms (GCM) 10K type strain sequencing project: providing services to taxonomists for standard genome sequencing and annotation.</title>
        <authorList>
            <consortium name="The Broad Institute Genomics Platform"/>
            <consortium name="The Broad Institute Genome Sequencing Center for Infectious Disease"/>
            <person name="Wu L."/>
            <person name="Ma J."/>
        </authorList>
    </citation>
    <scope>NUCLEOTIDE SEQUENCE [LARGE SCALE GENOMIC DNA]</scope>
    <source>
        <strain evidence="2">CGMCC 1.15795</strain>
    </source>
</reference>